<dbReference type="AlphaFoldDB" id="A0AA86R5I9"/>
<evidence type="ECO:0000313" key="8">
    <source>
        <dbReference type="EMBL" id="CAI9949976.1"/>
    </source>
</evidence>
<keyword evidence="2" id="KW-0963">Cytoplasm</keyword>
<dbReference type="GO" id="GO:0005509">
    <property type="term" value="F:calcium ion binding"/>
    <property type="evidence" value="ECO:0007669"/>
    <property type="project" value="InterPro"/>
</dbReference>
<dbReference type="GO" id="GO:0043226">
    <property type="term" value="C:organelle"/>
    <property type="evidence" value="ECO:0007669"/>
    <property type="project" value="UniProtKB-ARBA"/>
</dbReference>
<evidence type="ECO:0000256" key="3">
    <source>
        <dbReference type="ARBA" id="ARBA00022723"/>
    </source>
</evidence>
<feature type="domain" description="EF-hand" evidence="6">
    <location>
        <begin position="40"/>
        <end position="75"/>
    </location>
</feature>
<dbReference type="EMBL" id="CATOUU010000097">
    <property type="protein sequence ID" value="CAI9916321.1"/>
    <property type="molecule type" value="Genomic_DNA"/>
</dbReference>
<dbReference type="Gene3D" id="1.10.238.10">
    <property type="entry name" value="EF-hand"/>
    <property type="match status" value="2"/>
</dbReference>
<sequence>MGKPDFKAFKQVFDAIDTDKSGKIDVKELAVALKKIELDMDQDTIKTMIELMDQDIDGKLNFKEFCVFINVCENADPETPASVLFYAADQDYSGSIDKSELNGIFKKLGIKASKDQIDSVMKEVADNKDSTISYEMFIQLIDALSQ</sequence>
<dbReference type="PANTHER" id="PTHR46212:SF3">
    <property type="entry name" value="GH27120P"/>
    <property type="match status" value="1"/>
</dbReference>
<dbReference type="GO" id="GO:0005737">
    <property type="term" value="C:cytoplasm"/>
    <property type="evidence" value="ECO:0007669"/>
    <property type="project" value="UniProtKB-SubCell"/>
</dbReference>
<dbReference type="InterPro" id="IPR051426">
    <property type="entry name" value="Peflin/Sorcin_CaBP"/>
</dbReference>
<dbReference type="EMBL" id="CAXDID020000121">
    <property type="protein sequence ID" value="CAL6031807.1"/>
    <property type="molecule type" value="Genomic_DNA"/>
</dbReference>
<evidence type="ECO:0000313" key="11">
    <source>
        <dbReference type="EMBL" id="CAL6031807.1"/>
    </source>
</evidence>
<evidence type="ECO:0000313" key="7">
    <source>
        <dbReference type="EMBL" id="CAI9916321.1"/>
    </source>
</evidence>
<comment type="subcellular location">
    <subcellularLocation>
        <location evidence="1">Cytoplasm</location>
    </subcellularLocation>
</comment>
<evidence type="ECO:0000313" key="15">
    <source>
        <dbReference type="Proteomes" id="UP001642409"/>
    </source>
</evidence>
<feature type="domain" description="EF-hand" evidence="6">
    <location>
        <begin position="76"/>
        <end position="111"/>
    </location>
</feature>
<dbReference type="SUPFAM" id="SSF47473">
    <property type="entry name" value="EF-hand"/>
    <property type="match status" value="1"/>
</dbReference>
<keyword evidence="5" id="KW-0106">Calcium</keyword>
<dbReference type="EMBL" id="CATOUU010001084">
    <property type="protein sequence ID" value="CAI9970965.1"/>
    <property type="molecule type" value="Genomic_DNA"/>
</dbReference>
<dbReference type="Pfam" id="PF13499">
    <property type="entry name" value="EF-hand_7"/>
    <property type="match status" value="2"/>
</dbReference>
<dbReference type="InterPro" id="IPR011992">
    <property type="entry name" value="EF-hand-dom_pair"/>
</dbReference>
<dbReference type="EMBL" id="CAXDID020000127">
    <property type="protein sequence ID" value="CAL6034180.1"/>
    <property type="molecule type" value="Genomic_DNA"/>
</dbReference>
<dbReference type="InterPro" id="IPR002048">
    <property type="entry name" value="EF_hand_dom"/>
</dbReference>
<dbReference type="PANTHER" id="PTHR46212">
    <property type="entry name" value="PEFLIN"/>
    <property type="match status" value="1"/>
</dbReference>
<proteinExistence type="predicted"/>
<reference evidence="11 15" key="2">
    <citation type="submission" date="2024-07" db="EMBL/GenBank/DDBJ databases">
        <authorList>
            <person name="Akdeniz Z."/>
        </authorList>
    </citation>
    <scope>NUCLEOTIDE SEQUENCE [LARGE SCALE GENOMIC DNA]</scope>
</reference>
<evidence type="ECO:0000313" key="10">
    <source>
        <dbReference type="EMBL" id="CAI9970965.1"/>
    </source>
</evidence>
<evidence type="ECO:0000256" key="1">
    <source>
        <dbReference type="ARBA" id="ARBA00004496"/>
    </source>
</evidence>
<dbReference type="SMART" id="SM00054">
    <property type="entry name" value="EFh"/>
    <property type="match status" value="4"/>
</dbReference>
<dbReference type="Proteomes" id="UP001642409">
    <property type="component" value="Unassembled WGS sequence"/>
</dbReference>
<dbReference type="InterPro" id="IPR018247">
    <property type="entry name" value="EF_Hand_1_Ca_BS"/>
</dbReference>
<comment type="caution">
    <text evidence="10">The sequence shown here is derived from an EMBL/GenBank/DDBJ whole genome shotgun (WGS) entry which is preliminary data.</text>
</comment>
<evidence type="ECO:0000313" key="12">
    <source>
        <dbReference type="EMBL" id="CAL6034180.1"/>
    </source>
</evidence>
<dbReference type="EMBL" id="CATOUU010000806">
    <property type="protein sequence ID" value="CAI9949976.1"/>
    <property type="molecule type" value="Genomic_DNA"/>
</dbReference>
<evidence type="ECO:0000259" key="6">
    <source>
        <dbReference type="PROSITE" id="PS50222"/>
    </source>
</evidence>
<accession>A0AA86R5I9</accession>
<protein>
    <submittedName>
        <fullName evidence="10">EF hand domain-containing protein</fullName>
    </submittedName>
    <submittedName>
        <fullName evidence="11">EF_hand domain-containing protein</fullName>
    </submittedName>
</protein>
<name>A0AA86R5I9_9EUKA</name>
<evidence type="ECO:0000313" key="9">
    <source>
        <dbReference type="EMBL" id="CAI9956721.1"/>
    </source>
</evidence>
<dbReference type="EMBL" id="CATOUU010000879">
    <property type="protein sequence ID" value="CAI9956721.1"/>
    <property type="molecule type" value="Genomic_DNA"/>
</dbReference>
<dbReference type="PROSITE" id="PS00018">
    <property type="entry name" value="EF_HAND_1"/>
    <property type="match status" value="1"/>
</dbReference>
<dbReference type="GO" id="GO:0048306">
    <property type="term" value="F:calcium-dependent protein binding"/>
    <property type="evidence" value="ECO:0007669"/>
    <property type="project" value="UniProtKB-ARBA"/>
</dbReference>
<evidence type="ECO:0000256" key="5">
    <source>
        <dbReference type="ARBA" id="ARBA00022837"/>
    </source>
</evidence>
<evidence type="ECO:0000256" key="2">
    <source>
        <dbReference type="ARBA" id="ARBA00022490"/>
    </source>
</evidence>
<keyword evidence="3" id="KW-0479">Metal-binding</keyword>
<gene>
    <name evidence="11" type="ORF">HINF_LOCUS34178</name>
    <name evidence="12" type="ORF">HINF_LOCUS35329</name>
    <name evidence="8" type="ORF">HINF_LOCUS37621</name>
    <name evidence="7" type="ORF">HINF_LOCUS3966</name>
    <name evidence="13" type="ORF">HINF_LOCUS43208</name>
    <name evidence="9" type="ORF">HINF_LOCUS44366</name>
    <name evidence="10" type="ORF">HINF_LOCUS58610</name>
    <name evidence="14" type="ORF">HINF_LOCUS72814</name>
</gene>
<evidence type="ECO:0000313" key="13">
    <source>
        <dbReference type="EMBL" id="CAL6049354.1"/>
    </source>
</evidence>
<dbReference type="PROSITE" id="PS50222">
    <property type="entry name" value="EF_HAND_2"/>
    <property type="match status" value="3"/>
</dbReference>
<dbReference type="EMBL" id="CAXDID020000179">
    <property type="protein sequence ID" value="CAL6049354.1"/>
    <property type="molecule type" value="Genomic_DNA"/>
</dbReference>
<dbReference type="FunFam" id="1.10.238.10:FF:000178">
    <property type="entry name" value="Calmodulin-2 A"/>
    <property type="match status" value="1"/>
</dbReference>
<evidence type="ECO:0000313" key="14">
    <source>
        <dbReference type="EMBL" id="CAL6104506.1"/>
    </source>
</evidence>
<reference evidence="10" key="1">
    <citation type="submission" date="2023-06" db="EMBL/GenBank/DDBJ databases">
        <authorList>
            <person name="Kurt Z."/>
        </authorList>
    </citation>
    <scope>NUCLEOTIDE SEQUENCE</scope>
</reference>
<feature type="domain" description="EF-hand" evidence="6">
    <location>
        <begin position="4"/>
        <end position="39"/>
    </location>
</feature>
<keyword evidence="15" id="KW-1185">Reference proteome</keyword>
<organism evidence="10">
    <name type="scientific">Hexamita inflata</name>
    <dbReference type="NCBI Taxonomy" id="28002"/>
    <lineage>
        <taxon>Eukaryota</taxon>
        <taxon>Metamonada</taxon>
        <taxon>Diplomonadida</taxon>
        <taxon>Hexamitidae</taxon>
        <taxon>Hexamitinae</taxon>
        <taxon>Hexamita</taxon>
    </lineage>
</organism>
<evidence type="ECO:0000256" key="4">
    <source>
        <dbReference type="ARBA" id="ARBA00022737"/>
    </source>
</evidence>
<keyword evidence="4" id="KW-0677">Repeat</keyword>
<dbReference type="EMBL" id="CAXDID020000584">
    <property type="protein sequence ID" value="CAL6104506.1"/>
    <property type="molecule type" value="Genomic_DNA"/>
</dbReference>